<sequence>MKALVALIATALLTVADASMLGIKIGSPESALTKLTIKQIARSGETTKYRTDNGNDFVVTTEEGKVVFMENDWNQKAEGGSTLIPGFTFGQTSLKEIRKRFETKGFVYAHNQNLVTKEYLYEFHCFEVENPVPQILVVVTKIPFATNVTENTDIATKLKLDAIVLADPDYLESLWGEQKSYSEGNKRVRL</sequence>
<feature type="signal peptide" evidence="1">
    <location>
        <begin position="1"/>
        <end position="18"/>
    </location>
</feature>
<protein>
    <submittedName>
        <fullName evidence="2">Uncharacterized protein</fullName>
    </submittedName>
</protein>
<reference evidence="2 3" key="1">
    <citation type="submission" date="2015-08" db="EMBL/GenBank/DDBJ databases">
        <title>Whole genome sequence of Flavobacterium akiainvivens IK-1T, from decaying Wikstroemia oahuensis, an endemic Hawaiian shrub.</title>
        <authorList>
            <person name="Wan X."/>
            <person name="Hou S."/>
            <person name="Saito J."/>
            <person name="Donachie S."/>
        </authorList>
    </citation>
    <scope>NUCLEOTIDE SEQUENCE [LARGE SCALE GENOMIC DNA]</scope>
    <source>
        <strain evidence="2 3">IK-1</strain>
    </source>
</reference>
<dbReference type="RefSeq" id="WP_054406813.1">
    <property type="nucleotide sequence ID" value="NZ_FOYA01000003.1"/>
</dbReference>
<keyword evidence="1" id="KW-0732">Signal</keyword>
<keyword evidence="3" id="KW-1185">Reference proteome</keyword>
<comment type="caution">
    <text evidence="2">The sequence shown here is derived from an EMBL/GenBank/DDBJ whole genome shotgun (WGS) entry which is preliminary data.</text>
</comment>
<evidence type="ECO:0000256" key="1">
    <source>
        <dbReference type="SAM" id="SignalP"/>
    </source>
</evidence>
<feature type="chain" id="PRO_5005818673" evidence="1">
    <location>
        <begin position="19"/>
        <end position="190"/>
    </location>
</feature>
<accession>A0A0M8MHB9</accession>
<dbReference type="OrthoDB" id="8016391at2"/>
<dbReference type="Proteomes" id="UP000037755">
    <property type="component" value="Unassembled WGS sequence"/>
</dbReference>
<dbReference type="PATRIC" id="fig|1202724.3.peg.1209"/>
<gene>
    <name evidence="2" type="ORF">AM493_05840</name>
</gene>
<organism evidence="2 3">
    <name type="scientific">Flavobacterium akiainvivens</name>
    <dbReference type="NCBI Taxonomy" id="1202724"/>
    <lineage>
        <taxon>Bacteria</taxon>
        <taxon>Pseudomonadati</taxon>
        <taxon>Bacteroidota</taxon>
        <taxon>Flavobacteriia</taxon>
        <taxon>Flavobacteriales</taxon>
        <taxon>Flavobacteriaceae</taxon>
        <taxon>Flavobacterium</taxon>
    </lineage>
</organism>
<evidence type="ECO:0000313" key="3">
    <source>
        <dbReference type="Proteomes" id="UP000037755"/>
    </source>
</evidence>
<dbReference type="AlphaFoldDB" id="A0A0M8MHB9"/>
<evidence type="ECO:0000313" key="2">
    <source>
        <dbReference type="EMBL" id="KOS05608.1"/>
    </source>
</evidence>
<name>A0A0M8MHB9_9FLAO</name>
<dbReference type="EMBL" id="LIYD01000005">
    <property type="protein sequence ID" value="KOS05608.1"/>
    <property type="molecule type" value="Genomic_DNA"/>
</dbReference>
<proteinExistence type="predicted"/>